<dbReference type="EMBL" id="UWPJ01000023">
    <property type="protein sequence ID" value="VCU70801.1"/>
    <property type="molecule type" value="Genomic_DNA"/>
</dbReference>
<accession>A0A3P4B4E0</accession>
<keyword evidence="2" id="KW-1185">Reference proteome</keyword>
<dbReference type="RefSeq" id="WP_124080269.1">
    <property type="nucleotide sequence ID" value="NZ_UWPJ01000023.1"/>
</dbReference>
<name>A0A3P4B4E0_9BURK</name>
<evidence type="ECO:0000313" key="1">
    <source>
        <dbReference type="EMBL" id="VCU70801.1"/>
    </source>
</evidence>
<reference evidence="1 2" key="1">
    <citation type="submission" date="2018-10" db="EMBL/GenBank/DDBJ databases">
        <authorList>
            <person name="Criscuolo A."/>
        </authorList>
    </citation>
    <scope>NUCLEOTIDE SEQUENCE [LARGE SCALE GENOMIC DNA]</scope>
    <source>
        <strain evidence="1">DnA1</strain>
    </source>
</reference>
<evidence type="ECO:0000313" key="2">
    <source>
        <dbReference type="Proteomes" id="UP000277294"/>
    </source>
</evidence>
<proteinExistence type="predicted"/>
<protein>
    <submittedName>
        <fullName evidence="1">Uncharacterized protein</fullName>
    </submittedName>
</protein>
<sequence length="75" mass="8518">MLQFWGALQSHAADPPFSIFVSDHQGNVFQGWLRWGADDGRIVYKLHSGPLVSRRQDGRYEDANAQIYAPVMNRA</sequence>
<dbReference type="AlphaFoldDB" id="A0A3P4B4E0"/>
<gene>
    <name evidence="1" type="ORF">PIGHUM_02878</name>
</gene>
<organism evidence="1 2">
    <name type="scientific">Pigmentiphaga humi</name>
    <dbReference type="NCBI Taxonomy" id="2478468"/>
    <lineage>
        <taxon>Bacteria</taxon>
        <taxon>Pseudomonadati</taxon>
        <taxon>Pseudomonadota</taxon>
        <taxon>Betaproteobacteria</taxon>
        <taxon>Burkholderiales</taxon>
        <taxon>Alcaligenaceae</taxon>
        <taxon>Pigmentiphaga</taxon>
    </lineage>
</organism>
<dbReference type="Proteomes" id="UP000277294">
    <property type="component" value="Unassembled WGS sequence"/>
</dbReference>